<name>A0AAD5QYK8_PARTN</name>
<gene>
    <name evidence="2" type="ORF">KIN20_026830</name>
</gene>
<organism evidence="2 3">
    <name type="scientific">Parelaphostrongylus tenuis</name>
    <name type="common">Meningeal worm</name>
    <dbReference type="NCBI Taxonomy" id="148309"/>
    <lineage>
        <taxon>Eukaryota</taxon>
        <taxon>Metazoa</taxon>
        <taxon>Ecdysozoa</taxon>
        <taxon>Nematoda</taxon>
        <taxon>Chromadorea</taxon>
        <taxon>Rhabditida</taxon>
        <taxon>Rhabditina</taxon>
        <taxon>Rhabditomorpha</taxon>
        <taxon>Strongyloidea</taxon>
        <taxon>Metastrongylidae</taxon>
        <taxon>Parelaphostrongylus</taxon>
    </lineage>
</organism>
<evidence type="ECO:0000256" key="1">
    <source>
        <dbReference type="SAM" id="MobiDB-lite"/>
    </source>
</evidence>
<dbReference type="EMBL" id="JAHQIW010005493">
    <property type="protein sequence ID" value="KAJ1366226.1"/>
    <property type="molecule type" value="Genomic_DNA"/>
</dbReference>
<sequence>MPFRNRAAVLANAIKVCNCSCRVPELSNNLKKTGHRVADQTATFSSFRRTKLLNGLPLSLEKAELRHLQVDTSRHREELDPSRIHECSSTSC</sequence>
<proteinExistence type="predicted"/>
<feature type="region of interest" description="Disordered" evidence="1">
    <location>
        <begin position="71"/>
        <end position="92"/>
    </location>
</feature>
<dbReference type="AlphaFoldDB" id="A0AAD5QYK8"/>
<comment type="caution">
    <text evidence="2">The sequence shown here is derived from an EMBL/GenBank/DDBJ whole genome shotgun (WGS) entry which is preliminary data.</text>
</comment>
<keyword evidence="3" id="KW-1185">Reference proteome</keyword>
<evidence type="ECO:0000313" key="2">
    <source>
        <dbReference type="EMBL" id="KAJ1366226.1"/>
    </source>
</evidence>
<dbReference type="Proteomes" id="UP001196413">
    <property type="component" value="Unassembled WGS sequence"/>
</dbReference>
<feature type="compositionally biased region" description="Basic and acidic residues" evidence="1">
    <location>
        <begin position="71"/>
        <end position="86"/>
    </location>
</feature>
<protein>
    <submittedName>
        <fullName evidence="2">Uncharacterized protein</fullName>
    </submittedName>
</protein>
<reference evidence="2" key="1">
    <citation type="submission" date="2021-06" db="EMBL/GenBank/DDBJ databases">
        <title>Parelaphostrongylus tenuis whole genome reference sequence.</title>
        <authorList>
            <person name="Garwood T.J."/>
            <person name="Larsen P.A."/>
            <person name="Fountain-Jones N.M."/>
            <person name="Garbe J.R."/>
            <person name="Macchietto M.G."/>
            <person name="Kania S.A."/>
            <person name="Gerhold R.W."/>
            <person name="Richards J.E."/>
            <person name="Wolf T.M."/>
        </authorList>
    </citation>
    <scope>NUCLEOTIDE SEQUENCE</scope>
    <source>
        <strain evidence="2">MNPRO001-30</strain>
        <tissue evidence="2">Meninges</tissue>
    </source>
</reference>
<evidence type="ECO:0000313" key="3">
    <source>
        <dbReference type="Proteomes" id="UP001196413"/>
    </source>
</evidence>
<accession>A0AAD5QYK8</accession>